<reference evidence="1 2" key="1">
    <citation type="submission" date="2018-05" db="EMBL/GenBank/DDBJ databases">
        <title>Genomic Encyclopedia of Archaeal and Bacterial Type Strains, Phase II (KMG-II): from individual species to whole genera.</title>
        <authorList>
            <person name="Goeker M."/>
        </authorList>
    </citation>
    <scope>NUCLEOTIDE SEQUENCE [LARGE SCALE GENOMIC DNA]</scope>
    <source>
        <strain evidence="1 2">DSM 19975</strain>
    </source>
</reference>
<comment type="caution">
    <text evidence="1">The sequence shown here is derived from an EMBL/GenBank/DDBJ whole genome shotgun (WGS) entry which is preliminary data.</text>
</comment>
<evidence type="ECO:0000313" key="2">
    <source>
        <dbReference type="Proteomes" id="UP000245678"/>
    </source>
</evidence>
<proteinExistence type="predicted"/>
<keyword evidence="2" id="KW-1185">Reference proteome</keyword>
<organism evidence="1 2">
    <name type="scientific">Mucilaginibacter oryzae</name>
    <dbReference type="NCBI Taxonomy" id="468058"/>
    <lineage>
        <taxon>Bacteria</taxon>
        <taxon>Pseudomonadati</taxon>
        <taxon>Bacteroidota</taxon>
        <taxon>Sphingobacteriia</taxon>
        <taxon>Sphingobacteriales</taxon>
        <taxon>Sphingobacteriaceae</taxon>
        <taxon>Mucilaginibacter</taxon>
    </lineage>
</organism>
<dbReference type="AlphaFoldDB" id="A0A316HCS3"/>
<sequence length="203" mass="23242">MNLDQIFPLIVPRSYYHESTWPSPHQQLNNKEFLLTWVFFTGPGQMTYLTKDEFALLNESHKHWQQTAFENLRHSITDNENFFTHQATGSDGKTIKFLVFMHADGIGSSRILLSHELSAIFPDGYRVALPDRSVGMVVPNRINQHDLKEVKQIIKGMHQTATTSMSGQLYDAEWFALPAGWLKPVDDAFSDRLINESRSAIGY</sequence>
<dbReference type="Proteomes" id="UP000245678">
    <property type="component" value="Unassembled WGS sequence"/>
</dbReference>
<name>A0A316HCS3_9SPHI</name>
<accession>A0A316HCS3</accession>
<dbReference type="RefSeq" id="WP_109607880.1">
    <property type="nucleotide sequence ID" value="NZ_QGHA01000003.1"/>
</dbReference>
<gene>
    <name evidence="1" type="ORF">LX99_02168</name>
</gene>
<protein>
    <submittedName>
        <fullName evidence="1">Uncharacterized protein</fullName>
    </submittedName>
</protein>
<evidence type="ECO:0000313" key="1">
    <source>
        <dbReference type="EMBL" id="PWK78326.1"/>
    </source>
</evidence>
<dbReference type="EMBL" id="QGHA01000003">
    <property type="protein sequence ID" value="PWK78326.1"/>
    <property type="molecule type" value="Genomic_DNA"/>
</dbReference>